<dbReference type="Proteomes" id="UP001597373">
    <property type="component" value="Unassembled WGS sequence"/>
</dbReference>
<dbReference type="PROSITE" id="PS50995">
    <property type="entry name" value="HTH_MARR_2"/>
    <property type="match status" value="1"/>
</dbReference>
<dbReference type="EMBL" id="JBHUIR010000023">
    <property type="protein sequence ID" value="MFD2259740.1"/>
    <property type="molecule type" value="Genomic_DNA"/>
</dbReference>
<dbReference type="InterPro" id="IPR036388">
    <property type="entry name" value="WH-like_DNA-bd_sf"/>
</dbReference>
<organism evidence="2 3">
    <name type="scientific">Chelativorans composti</name>
    <dbReference type="NCBI Taxonomy" id="768533"/>
    <lineage>
        <taxon>Bacteria</taxon>
        <taxon>Pseudomonadati</taxon>
        <taxon>Pseudomonadota</taxon>
        <taxon>Alphaproteobacteria</taxon>
        <taxon>Hyphomicrobiales</taxon>
        <taxon>Phyllobacteriaceae</taxon>
        <taxon>Chelativorans</taxon>
    </lineage>
</organism>
<evidence type="ECO:0000259" key="1">
    <source>
        <dbReference type="PROSITE" id="PS50995"/>
    </source>
</evidence>
<dbReference type="InterPro" id="IPR036390">
    <property type="entry name" value="WH_DNA-bd_sf"/>
</dbReference>
<reference evidence="3" key="1">
    <citation type="journal article" date="2019" name="Int. J. Syst. Evol. Microbiol.">
        <title>The Global Catalogue of Microorganisms (GCM) 10K type strain sequencing project: providing services to taxonomists for standard genome sequencing and annotation.</title>
        <authorList>
            <consortium name="The Broad Institute Genomics Platform"/>
            <consortium name="The Broad Institute Genome Sequencing Center for Infectious Disease"/>
            <person name="Wu L."/>
            <person name="Ma J."/>
        </authorList>
    </citation>
    <scope>NUCLEOTIDE SEQUENCE [LARGE SCALE GENOMIC DNA]</scope>
    <source>
        <strain evidence="3">KCTC 23707</strain>
    </source>
</reference>
<name>A0ABW5DGU4_9HYPH</name>
<dbReference type="InterPro" id="IPR000835">
    <property type="entry name" value="HTH_MarR-typ"/>
</dbReference>
<accession>A0ABW5DGU4</accession>
<dbReference type="Pfam" id="PF12802">
    <property type="entry name" value="MarR_2"/>
    <property type="match status" value="1"/>
</dbReference>
<evidence type="ECO:0000313" key="3">
    <source>
        <dbReference type="Proteomes" id="UP001597373"/>
    </source>
</evidence>
<comment type="caution">
    <text evidence="2">The sequence shown here is derived from an EMBL/GenBank/DDBJ whole genome shotgun (WGS) entry which is preliminary data.</text>
</comment>
<proteinExistence type="predicted"/>
<dbReference type="Gene3D" id="1.10.10.10">
    <property type="entry name" value="Winged helix-like DNA-binding domain superfamily/Winged helix DNA-binding domain"/>
    <property type="match status" value="1"/>
</dbReference>
<dbReference type="InterPro" id="IPR039422">
    <property type="entry name" value="MarR/SlyA-like"/>
</dbReference>
<keyword evidence="3" id="KW-1185">Reference proteome</keyword>
<sequence length="161" mass="18053">MNETPALTFGPFETSVGFLLRIAQLTVSERTFAELNRRDLPIGEFTILMAIGLNPGVRQGVLADRLRITGSNMTKLVRLLENRGMIRRLVPPHDRRAIALELTEKGRAHVEEHQDLVLRAVSRAVDCLEAQEQAVLLKLLRKLADWPPSSPRPPHGELVEP</sequence>
<gene>
    <name evidence="2" type="ORF">ACFSMZ_08170</name>
</gene>
<dbReference type="PANTHER" id="PTHR33164:SF104">
    <property type="entry name" value="TRANSCRIPTIONAL REGULATORY PROTEIN"/>
    <property type="match status" value="1"/>
</dbReference>
<dbReference type="PRINTS" id="PR00598">
    <property type="entry name" value="HTHMARR"/>
</dbReference>
<evidence type="ECO:0000313" key="2">
    <source>
        <dbReference type="EMBL" id="MFD2259740.1"/>
    </source>
</evidence>
<dbReference type="SUPFAM" id="SSF46785">
    <property type="entry name" value="Winged helix' DNA-binding domain"/>
    <property type="match status" value="1"/>
</dbReference>
<dbReference type="PANTHER" id="PTHR33164">
    <property type="entry name" value="TRANSCRIPTIONAL REGULATOR, MARR FAMILY"/>
    <property type="match status" value="1"/>
</dbReference>
<feature type="domain" description="HTH marR-type" evidence="1">
    <location>
        <begin position="13"/>
        <end position="145"/>
    </location>
</feature>
<protein>
    <submittedName>
        <fullName evidence="2">MarR family winged helix-turn-helix transcriptional regulator</fullName>
    </submittedName>
</protein>
<dbReference type="RefSeq" id="WP_345099500.1">
    <property type="nucleotide sequence ID" value="NZ_BAABGS010000063.1"/>
</dbReference>
<dbReference type="SMART" id="SM00347">
    <property type="entry name" value="HTH_MARR"/>
    <property type="match status" value="1"/>
</dbReference>